<evidence type="ECO:0000256" key="1">
    <source>
        <dbReference type="ARBA" id="ARBA00022722"/>
    </source>
</evidence>
<comment type="caution">
    <text evidence="9">The sequence shown here is derived from an EMBL/GenBank/DDBJ whole genome shotgun (WGS) entry which is preliminary data.</text>
</comment>
<organism evidence="9 10">
    <name type="scientific">Fistulifera solaris</name>
    <name type="common">Oleaginous diatom</name>
    <dbReference type="NCBI Taxonomy" id="1519565"/>
    <lineage>
        <taxon>Eukaryota</taxon>
        <taxon>Sar</taxon>
        <taxon>Stramenopiles</taxon>
        <taxon>Ochrophyta</taxon>
        <taxon>Bacillariophyta</taxon>
        <taxon>Bacillariophyceae</taxon>
        <taxon>Bacillariophycidae</taxon>
        <taxon>Naviculales</taxon>
        <taxon>Naviculaceae</taxon>
        <taxon>Fistulifera</taxon>
    </lineage>
</organism>
<feature type="region of interest" description="Disordered" evidence="5">
    <location>
        <begin position="470"/>
        <end position="502"/>
    </location>
</feature>
<dbReference type="Proteomes" id="UP000198406">
    <property type="component" value="Unassembled WGS sequence"/>
</dbReference>
<gene>
    <name evidence="9" type="ORF">FisN_4Hh262</name>
</gene>
<name>A0A1Z5KEG2_FISSO</name>
<feature type="domain" description="Xrn1 N-terminal" evidence="7">
    <location>
        <begin position="54"/>
        <end position="296"/>
    </location>
</feature>
<dbReference type="GO" id="GO:0004534">
    <property type="term" value="F:5'-3' RNA exonuclease activity"/>
    <property type="evidence" value="ECO:0007669"/>
    <property type="project" value="TreeGrafter"/>
</dbReference>
<dbReference type="GO" id="GO:0005634">
    <property type="term" value="C:nucleus"/>
    <property type="evidence" value="ECO:0007669"/>
    <property type="project" value="TreeGrafter"/>
</dbReference>
<protein>
    <submittedName>
        <fullName evidence="9">5'-3' exoribonuclease 1</fullName>
    </submittedName>
</protein>
<keyword evidence="2" id="KW-0378">Hydrolase</keyword>
<reference evidence="9 10" key="1">
    <citation type="journal article" date="2015" name="Plant Cell">
        <title>Oil accumulation by the oleaginous diatom Fistulifera solaris as revealed by the genome and transcriptome.</title>
        <authorList>
            <person name="Tanaka T."/>
            <person name="Maeda Y."/>
            <person name="Veluchamy A."/>
            <person name="Tanaka M."/>
            <person name="Abida H."/>
            <person name="Marechal E."/>
            <person name="Bowler C."/>
            <person name="Muto M."/>
            <person name="Sunaga Y."/>
            <person name="Tanaka M."/>
            <person name="Yoshino T."/>
            <person name="Taniguchi T."/>
            <person name="Fukuda Y."/>
            <person name="Nemoto M."/>
            <person name="Matsumoto M."/>
            <person name="Wong P.S."/>
            <person name="Aburatani S."/>
            <person name="Fujibuchi W."/>
        </authorList>
    </citation>
    <scope>NUCLEOTIDE SEQUENCE [LARGE SCALE GENOMIC DNA]</scope>
    <source>
        <strain evidence="9 10">JPCC DA0580</strain>
    </source>
</reference>
<dbReference type="AlphaFoldDB" id="A0A1Z5KEG2"/>
<accession>A0A1Z5KEG2</accession>
<dbReference type="FunCoup" id="A0A1Z5KEG2">
    <property type="interactions" value="80"/>
</dbReference>
<evidence type="ECO:0000313" key="10">
    <source>
        <dbReference type="Proteomes" id="UP000198406"/>
    </source>
</evidence>
<dbReference type="CDD" id="cd18673">
    <property type="entry name" value="PIN_XRN1-2-like"/>
    <property type="match status" value="1"/>
</dbReference>
<evidence type="ECO:0000259" key="8">
    <source>
        <dbReference type="Pfam" id="PF17846"/>
    </source>
</evidence>
<dbReference type="EMBL" id="BDSP01000213">
    <property type="protein sequence ID" value="GAX24704.1"/>
    <property type="molecule type" value="Genomic_DNA"/>
</dbReference>
<sequence>MLPFKARSAYPLVFTAFILILASHQANGFLTPATTRTCRKQENVVMPSSSTALLGIPKMFRWLTDQYPDVLNRQLEQGLSDDLIVDNFYLDMNGIIHPCTHGNNEGEIVILDETAMFKKIFLYVDRLYKLVQPSKLLYLAVDGVAPRAKMNQQRSRRFRSAKEAEAAASEILARAQQTGKIPEDWENQKRFDSNCITPGTDFMLKLSLAMQKWVEFKMQTDEFWIHGADVIISGPDVPGEGEHKVMDFLREAKEGKVYSKDLYQPDHTHVLYGLDADLIMLGLASHEKNFLLLREKMSVVMAGRGRNKYRKRKDMLEYNENDFEVLDLSGLRQMLGLQFRKYLETENLKVRTFELDRIIDDFIFMCMLVGNDFLPHCPHLEIDGGALSLMMNNYMDLLPDWGGYLTKKEKLHPERFEQFMYHLALYEEEHFSRRGYEENEAGWKLSSENEDDKDDFYGKFYTGNPTPACAQAANRRGGSEPAPEEVPMAPSGNRAFRRSHPDSTSRSYRDFYYETKMGWKPQDRSRTLFRRRAHVRDYMEGLHWVMNYYHNGCQSWDYFFPHLYSPLATDLVNLAELYSEPDEEGFCAWEFEKGTPFPSLAQLLSVLPPQSADLLPKPLAELMLHPSSPLLEYYPSDFKADANGKRQSWEAVVQIPFIDGARLLETVQQILDADKNGQNILTPGERRRNMPGKVHYVPAPGERDPNRGRKLITTKSSPKRPSSYRKPKQVR</sequence>
<dbReference type="InParanoid" id="A0A1Z5KEG2"/>
<keyword evidence="3" id="KW-0269">Exonuclease</keyword>
<comment type="similarity">
    <text evidence="4">Belongs to the 5'-3' exonuclease family.</text>
</comment>
<dbReference type="Pfam" id="PF17846">
    <property type="entry name" value="XRN_M"/>
    <property type="match status" value="1"/>
</dbReference>
<keyword evidence="10" id="KW-1185">Reference proteome</keyword>
<evidence type="ECO:0000313" key="9">
    <source>
        <dbReference type="EMBL" id="GAX24704.1"/>
    </source>
</evidence>
<evidence type="ECO:0000256" key="4">
    <source>
        <dbReference type="ARBA" id="ARBA00038299"/>
    </source>
</evidence>
<dbReference type="PANTHER" id="PTHR12341:SF7">
    <property type="entry name" value="5'-3' EXORIBONUCLEASE 1"/>
    <property type="match status" value="1"/>
</dbReference>
<dbReference type="InterPro" id="IPR027073">
    <property type="entry name" value="5_3_exoribonuclease"/>
</dbReference>
<dbReference type="Pfam" id="PF03159">
    <property type="entry name" value="XRN_N"/>
    <property type="match status" value="1"/>
</dbReference>
<dbReference type="InterPro" id="IPR041412">
    <property type="entry name" value="Xrn1_helical"/>
</dbReference>
<evidence type="ECO:0000256" key="2">
    <source>
        <dbReference type="ARBA" id="ARBA00022801"/>
    </source>
</evidence>
<dbReference type="OrthoDB" id="372487at2759"/>
<feature type="chain" id="PRO_5012306404" evidence="6">
    <location>
        <begin position="29"/>
        <end position="731"/>
    </location>
</feature>
<dbReference type="PANTHER" id="PTHR12341">
    <property type="entry name" value="5'-&gt;3' EXORIBONUCLEASE"/>
    <property type="match status" value="1"/>
</dbReference>
<dbReference type="GO" id="GO:0003723">
    <property type="term" value="F:RNA binding"/>
    <property type="evidence" value="ECO:0007669"/>
    <property type="project" value="TreeGrafter"/>
</dbReference>
<feature type="compositionally biased region" description="Basic residues" evidence="5">
    <location>
        <begin position="722"/>
        <end position="731"/>
    </location>
</feature>
<keyword evidence="6" id="KW-0732">Signal</keyword>
<dbReference type="InterPro" id="IPR004859">
    <property type="entry name" value="Xrn1_N"/>
</dbReference>
<evidence type="ECO:0000256" key="3">
    <source>
        <dbReference type="ARBA" id="ARBA00022839"/>
    </source>
</evidence>
<proteinExistence type="inferred from homology"/>
<dbReference type="GO" id="GO:0000956">
    <property type="term" value="P:nuclear-transcribed mRNA catabolic process"/>
    <property type="evidence" value="ECO:0007669"/>
    <property type="project" value="TreeGrafter"/>
</dbReference>
<evidence type="ECO:0000256" key="5">
    <source>
        <dbReference type="SAM" id="MobiDB-lite"/>
    </source>
</evidence>
<evidence type="ECO:0000256" key="6">
    <source>
        <dbReference type="SAM" id="SignalP"/>
    </source>
</evidence>
<feature type="signal peptide" evidence="6">
    <location>
        <begin position="1"/>
        <end position="28"/>
    </location>
</feature>
<dbReference type="Gene3D" id="1.25.40.1050">
    <property type="match status" value="1"/>
</dbReference>
<dbReference type="Gene3D" id="3.40.50.12390">
    <property type="match status" value="2"/>
</dbReference>
<keyword evidence="1" id="KW-0540">Nuclease</keyword>
<feature type="domain" description="Xrn1 helical" evidence="8">
    <location>
        <begin position="353"/>
        <end position="691"/>
    </location>
</feature>
<feature type="region of interest" description="Disordered" evidence="5">
    <location>
        <begin position="678"/>
        <end position="731"/>
    </location>
</feature>
<evidence type="ECO:0000259" key="7">
    <source>
        <dbReference type="Pfam" id="PF03159"/>
    </source>
</evidence>